<dbReference type="Pfam" id="PF00389">
    <property type="entry name" value="2-Hacid_dh"/>
    <property type="match status" value="1"/>
</dbReference>
<feature type="domain" description="D-isomer specific 2-hydroxyacid dehydrogenase catalytic" evidence="5">
    <location>
        <begin position="91"/>
        <end position="404"/>
    </location>
</feature>
<dbReference type="InterPro" id="IPR006139">
    <property type="entry name" value="D-isomer_2_OHA_DH_cat_dom"/>
</dbReference>
<evidence type="ECO:0000313" key="8">
    <source>
        <dbReference type="Proteomes" id="UP001172101"/>
    </source>
</evidence>
<sequence length="405" mass="42614">MRAVWKHRPRPIELLSAPISGSSCPKRPYPAPLRLPAAASVTRIRHPKAATAMARETTAPARRHHKIVALEGGITPIPDLTPAMPEGHTYELALHERTPHADAALIASRVSDANVVITTVCPLSGATLSPVSTPHLRFVAVMASGHDVVDLAACRGRGVVVSNSPGSNVDAVAEHSVGLYFSVRRSIVHTHALTRAGQWPRRGGILASAMYSPGGRLPLPMRDEVVGIIGYGFVGKRIAELCRALGMKRVLVAGRKGGAAVGSPPRVDNGVCRASFGDVVRTATVLFLCLPRVPETMGLIAEAELSAMQPHAVIVNVSRGGIVDEHALVAALKTGKIAGAATDVFLAEPAGPENSVLLAEDTAGLNLVVTPHVAWVSQATTQNYQDTLVGNLKAFLNEQPQNVVS</sequence>
<dbReference type="GO" id="GO:0016616">
    <property type="term" value="F:oxidoreductase activity, acting on the CH-OH group of donors, NAD or NADP as acceptor"/>
    <property type="evidence" value="ECO:0007669"/>
    <property type="project" value="InterPro"/>
</dbReference>
<dbReference type="AlphaFoldDB" id="A0AA40DT45"/>
<dbReference type="GeneID" id="85325430"/>
<evidence type="ECO:0000259" key="5">
    <source>
        <dbReference type="Pfam" id="PF00389"/>
    </source>
</evidence>
<protein>
    <recommendedName>
        <fullName evidence="9">Glycerate dehydrogenase</fullName>
    </recommendedName>
</protein>
<keyword evidence="2 4" id="KW-0560">Oxidoreductase</keyword>
<dbReference type="InterPro" id="IPR050418">
    <property type="entry name" value="D-iso_2-hydroxyacid_DH_PdxB"/>
</dbReference>
<dbReference type="Proteomes" id="UP001172101">
    <property type="component" value="Unassembled WGS sequence"/>
</dbReference>
<dbReference type="SUPFAM" id="SSF51735">
    <property type="entry name" value="NAD(P)-binding Rossmann-fold domains"/>
    <property type="match status" value="1"/>
</dbReference>
<comment type="caution">
    <text evidence="7">The sequence shown here is derived from an EMBL/GenBank/DDBJ whole genome shotgun (WGS) entry which is preliminary data.</text>
</comment>
<dbReference type="RefSeq" id="XP_060293680.1">
    <property type="nucleotide sequence ID" value="XM_060442160.1"/>
</dbReference>
<keyword evidence="8" id="KW-1185">Reference proteome</keyword>
<keyword evidence="3" id="KW-0520">NAD</keyword>
<evidence type="ECO:0000256" key="3">
    <source>
        <dbReference type="ARBA" id="ARBA00023027"/>
    </source>
</evidence>
<dbReference type="GO" id="GO:0051287">
    <property type="term" value="F:NAD binding"/>
    <property type="evidence" value="ECO:0007669"/>
    <property type="project" value="InterPro"/>
</dbReference>
<dbReference type="SUPFAM" id="SSF52283">
    <property type="entry name" value="Formate/glycerate dehydrogenase catalytic domain-like"/>
    <property type="match status" value="1"/>
</dbReference>
<dbReference type="Pfam" id="PF02826">
    <property type="entry name" value="2-Hacid_dh_C"/>
    <property type="match status" value="1"/>
</dbReference>
<evidence type="ECO:0000256" key="2">
    <source>
        <dbReference type="ARBA" id="ARBA00023002"/>
    </source>
</evidence>
<organism evidence="7 8">
    <name type="scientific">Lasiosphaeria miniovina</name>
    <dbReference type="NCBI Taxonomy" id="1954250"/>
    <lineage>
        <taxon>Eukaryota</taxon>
        <taxon>Fungi</taxon>
        <taxon>Dikarya</taxon>
        <taxon>Ascomycota</taxon>
        <taxon>Pezizomycotina</taxon>
        <taxon>Sordariomycetes</taxon>
        <taxon>Sordariomycetidae</taxon>
        <taxon>Sordariales</taxon>
        <taxon>Lasiosphaeriaceae</taxon>
        <taxon>Lasiosphaeria</taxon>
    </lineage>
</organism>
<dbReference type="EMBL" id="JAUIRO010000005">
    <property type="protein sequence ID" value="KAK0712357.1"/>
    <property type="molecule type" value="Genomic_DNA"/>
</dbReference>
<dbReference type="Gene3D" id="3.40.50.720">
    <property type="entry name" value="NAD(P)-binding Rossmann-like Domain"/>
    <property type="match status" value="2"/>
</dbReference>
<gene>
    <name evidence="7" type="ORF">B0T26DRAFT_714025</name>
</gene>
<dbReference type="PANTHER" id="PTHR43761">
    <property type="entry name" value="D-ISOMER SPECIFIC 2-HYDROXYACID DEHYDROGENASE FAMILY PROTEIN (AFU_ORTHOLOGUE AFUA_1G13630)"/>
    <property type="match status" value="1"/>
</dbReference>
<proteinExistence type="inferred from homology"/>
<dbReference type="InterPro" id="IPR036291">
    <property type="entry name" value="NAD(P)-bd_dom_sf"/>
</dbReference>
<evidence type="ECO:0000259" key="6">
    <source>
        <dbReference type="Pfam" id="PF02826"/>
    </source>
</evidence>
<dbReference type="PROSITE" id="PS51257">
    <property type="entry name" value="PROKAR_LIPOPROTEIN"/>
    <property type="match status" value="1"/>
</dbReference>
<accession>A0AA40DT45</accession>
<evidence type="ECO:0000313" key="7">
    <source>
        <dbReference type="EMBL" id="KAK0712357.1"/>
    </source>
</evidence>
<reference evidence="7" key="1">
    <citation type="submission" date="2023-06" db="EMBL/GenBank/DDBJ databases">
        <title>Genome-scale phylogeny and comparative genomics of the fungal order Sordariales.</title>
        <authorList>
            <consortium name="Lawrence Berkeley National Laboratory"/>
            <person name="Hensen N."/>
            <person name="Bonometti L."/>
            <person name="Westerberg I."/>
            <person name="Brannstrom I.O."/>
            <person name="Guillou S."/>
            <person name="Cros-Aarteil S."/>
            <person name="Calhoun S."/>
            <person name="Haridas S."/>
            <person name="Kuo A."/>
            <person name="Mondo S."/>
            <person name="Pangilinan J."/>
            <person name="Riley R."/>
            <person name="LaButti K."/>
            <person name="Andreopoulos B."/>
            <person name="Lipzen A."/>
            <person name="Chen C."/>
            <person name="Yanf M."/>
            <person name="Daum C."/>
            <person name="Ng V."/>
            <person name="Clum A."/>
            <person name="Steindorff A."/>
            <person name="Ohm R."/>
            <person name="Martin F."/>
            <person name="Silar P."/>
            <person name="Natvig D."/>
            <person name="Lalanne C."/>
            <person name="Gautier V."/>
            <person name="Ament-velasquez S.L."/>
            <person name="Kruys A."/>
            <person name="Hutchinson M.I."/>
            <person name="Powell A.J."/>
            <person name="Barry K."/>
            <person name="Miller A.N."/>
            <person name="Grigoriev I.V."/>
            <person name="Debuchy R."/>
            <person name="Gladieux P."/>
            <person name="Thoren M.H."/>
            <person name="Johannesson H."/>
        </authorList>
    </citation>
    <scope>NUCLEOTIDE SEQUENCE</scope>
    <source>
        <strain evidence="7">SMH2392-1A</strain>
    </source>
</reference>
<comment type="similarity">
    <text evidence="1 4">Belongs to the D-isomer specific 2-hydroxyacid dehydrogenase family.</text>
</comment>
<evidence type="ECO:0000256" key="4">
    <source>
        <dbReference type="RuleBase" id="RU003719"/>
    </source>
</evidence>
<evidence type="ECO:0008006" key="9">
    <source>
        <dbReference type="Google" id="ProtNLM"/>
    </source>
</evidence>
<name>A0AA40DT45_9PEZI</name>
<feature type="domain" description="D-isomer specific 2-hydroxyacid dehydrogenase NAD-binding" evidence="6">
    <location>
        <begin position="178"/>
        <end position="374"/>
    </location>
</feature>
<dbReference type="InterPro" id="IPR006140">
    <property type="entry name" value="D-isomer_DH_NAD-bd"/>
</dbReference>
<dbReference type="PANTHER" id="PTHR43761:SF1">
    <property type="entry name" value="D-ISOMER SPECIFIC 2-HYDROXYACID DEHYDROGENASE CATALYTIC DOMAIN-CONTAINING PROTEIN-RELATED"/>
    <property type="match status" value="1"/>
</dbReference>
<evidence type="ECO:0000256" key="1">
    <source>
        <dbReference type="ARBA" id="ARBA00005854"/>
    </source>
</evidence>